<proteinExistence type="predicted"/>
<evidence type="ECO:0000313" key="2">
    <source>
        <dbReference type="Proteomes" id="UP000235145"/>
    </source>
</evidence>
<name>A0A9R1X683_LACSA</name>
<dbReference type="Proteomes" id="UP000235145">
    <property type="component" value="Unassembled WGS sequence"/>
</dbReference>
<evidence type="ECO:0008006" key="3">
    <source>
        <dbReference type="Google" id="ProtNLM"/>
    </source>
</evidence>
<dbReference type="EMBL" id="NBSK02000006">
    <property type="protein sequence ID" value="KAJ0200199.1"/>
    <property type="molecule type" value="Genomic_DNA"/>
</dbReference>
<dbReference type="PANTHER" id="PTHR33116">
    <property type="entry name" value="REVERSE TRANSCRIPTASE ZINC-BINDING DOMAIN-CONTAINING PROTEIN-RELATED-RELATED"/>
    <property type="match status" value="1"/>
</dbReference>
<comment type="caution">
    <text evidence="1">The sequence shown here is derived from an EMBL/GenBank/DDBJ whole genome shotgun (WGS) entry which is preliminary data.</text>
</comment>
<organism evidence="1 2">
    <name type="scientific">Lactuca sativa</name>
    <name type="common">Garden lettuce</name>
    <dbReference type="NCBI Taxonomy" id="4236"/>
    <lineage>
        <taxon>Eukaryota</taxon>
        <taxon>Viridiplantae</taxon>
        <taxon>Streptophyta</taxon>
        <taxon>Embryophyta</taxon>
        <taxon>Tracheophyta</taxon>
        <taxon>Spermatophyta</taxon>
        <taxon>Magnoliopsida</taxon>
        <taxon>eudicotyledons</taxon>
        <taxon>Gunneridae</taxon>
        <taxon>Pentapetalae</taxon>
        <taxon>asterids</taxon>
        <taxon>campanulids</taxon>
        <taxon>Asterales</taxon>
        <taxon>Asteraceae</taxon>
        <taxon>Cichorioideae</taxon>
        <taxon>Cichorieae</taxon>
        <taxon>Lactucinae</taxon>
        <taxon>Lactuca</taxon>
    </lineage>
</organism>
<dbReference type="PANTHER" id="PTHR33116:SF79">
    <property type="entry name" value="REVERSE TRANSCRIPTASE DOMAIN, ZINC FINGER, CCHC-TYPE-RELATED"/>
    <property type="match status" value="1"/>
</dbReference>
<reference evidence="1 2" key="1">
    <citation type="journal article" date="2017" name="Nat. Commun.">
        <title>Genome assembly with in vitro proximity ligation data and whole-genome triplication in lettuce.</title>
        <authorList>
            <person name="Reyes-Chin-Wo S."/>
            <person name="Wang Z."/>
            <person name="Yang X."/>
            <person name="Kozik A."/>
            <person name="Arikit S."/>
            <person name="Song C."/>
            <person name="Xia L."/>
            <person name="Froenicke L."/>
            <person name="Lavelle D.O."/>
            <person name="Truco M.J."/>
            <person name="Xia R."/>
            <person name="Zhu S."/>
            <person name="Xu C."/>
            <person name="Xu H."/>
            <person name="Xu X."/>
            <person name="Cox K."/>
            <person name="Korf I."/>
            <person name="Meyers B.C."/>
            <person name="Michelmore R.W."/>
        </authorList>
    </citation>
    <scope>NUCLEOTIDE SEQUENCE [LARGE SCALE GENOMIC DNA]</scope>
    <source>
        <strain evidence="2">cv. Salinas</strain>
        <tissue evidence="1">Seedlings</tissue>
    </source>
</reference>
<evidence type="ECO:0000313" key="1">
    <source>
        <dbReference type="EMBL" id="KAJ0200199.1"/>
    </source>
</evidence>
<protein>
    <recommendedName>
        <fullName evidence="3">Reverse transcriptase zinc-binding domain-containing protein</fullName>
    </recommendedName>
</protein>
<accession>A0A9R1X683</accession>
<sequence length="140" mass="16091">MGYNDGMNFGSSHSACIGSPENTDHVLMECPYATVKRNNILSWCGVPCDLPLFNNVGAFLHLAATWCITQKKKERFVVICYCLLWNLWRFRNKRLFHTEGISPLHGSESTKLMAFYWLKHRGKKGICSWEEWLVSPFSGL</sequence>
<keyword evidence="2" id="KW-1185">Reference proteome</keyword>
<gene>
    <name evidence="1" type="ORF">LSAT_V11C600327530</name>
</gene>
<dbReference type="AlphaFoldDB" id="A0A9R1X683"/>